<organism evidence="2 3">
    <name type="scientific">Rhizobium azibense</name>
    <dbReference type="NCBI Taxonomy" id="1136135"/>
    <lineage>
        <taxon>Bacteria</taxon>
        <taxon>Pseudomonadati</taxon>
        <taxon>Pseudomonadota</taxon>
        <taxon>Alphaproteobacteria</taxon>
        <taxon>Hyphomicrobiales</taxon>
        <taxon>Rhizobiaceae</taxon>
        <taxon>Rhizobium/Agrobacterium group</taxon>
        <taxon>Rhizobium</taxon>
    </lineage>
</organism>
<feature type="signal peptide" evidence="1">
    <location>
        <begin position="1"/>
        <end position="21"/>
    </location>
</feature>
<sequence length="54" mass="5932">MLKFMLSSTFLVSFSAQSAFAAVGPPDDLAVQAFKPEPQLRLRRSTGPKHRLQG</sequence>
<dbReference type="EMBL" id="SMBJ01000010">
    <property type="protein sequence ID" value="TCU21931.1"/>
    <property type="molecule type" value="Genomic_DNA"/>
</dbReference>
<protein>
    <submittedName>
        <fullName evidence="2">Uncharacterized protein</fullName>
    </submittedName>
</protein>
<evidence type="ECO:0000256" key="1">
    <source>
        <dbReference type="SAM" id="SignalP"/>
    </source>
</evidence>
<dbReference type="Proteomes" id="UP000295547">
    <property type="component" value="Unassembled WGS sequence"/>
</dbReference>
<evidence type="ECO:0000313" key="2">
    <source>
        <dbReference type="EMBL" id="TCU21931.1"/>
    </source>
</evidence>
<accession>A0A4R3QJV6</accession>
<gene>
    <name evidence="2" type="ORF">EV130_110276</name>
</gene>
<evidence type="ECO:0000313" key="3">
    <source>
        <dbReference type="Proteomes" id="UP000295547"/>
    </source>
</evidence>
<keyword evidence="1" id="KW-0732">Signal</keyword>
<reference evidence="2 3" key="1">
    <citation type="submission" date="2019-03" db="EMBL/GenBank/DDBJ databases">
        <title>Genomic Encyclopedia of Type Strains, Phase IV (KMG-V): Genome sequencing to study the core and pangenomes of soil and plant-associated prokaryotes.</title>
        <authorList>
            <person name="Whitman W."/>
        </authorList>
    </citation>
    <scope>NUCLEOTIDE SEQUENCE [LARGE SCALE GENOMIC DNA]</scope>
    <source>
        <strain evidence="2 3">Gr42</strain>
    </source>
</reference>
<proteinExistence type="predicted"/>
<keyword evidence="3" id="KW-1185">Reference proteome</keyword>
<comment type="caution">
    <text evidence="2">The sequence shown here is derived from an EMBL/GenBank/DDBJ whole genome shotgun (WGS) entry which is preliminary data.</text>
</comment>
<feature type="chain" id="PRO_5020429982" evidence="1">
    <location>
        <begin position="22"/>
        <end position="54"/>
    </location>
</feature>
<dbReference type="AlphaFoldDB" id="A0A4R3QJV6"/>
<name>A0A4R3QJV6_9HYPH</name>